<comment type="similarity">
    <text evidence="7">Belongs to the binding-protein-dependent transport system permease family.</text>
</comment>
<comment type="subcellular location">
    <subcellularLocation>
        <location evidence="1 7">Cell membrane</location>
        <topology evidence="1 7">Multi-pass membrane protein</topology>
    </subcellularLocation>
</comment>
<dbReference type="PROSITE" id="PS50928">
    <property type="entry name" value="ABC_TM1"/>
    <property type="match status" value="1"/>
</dbReference>
<dbReference type="Proteomes" id="UP001165962">
    <property type="component" value="Unassembled WGS sequence"/>
</dbReference>
<reference evidence="9" key="1">
    <citation type="submission" date="2020-03" db="EMBL/GenBank/DDBJ databases">
        <title>Draft sequencing of Paenibacilllus sp. S3N08.</title>
        <authorList>
            <person name="Kim D.-U."/>
        </authorList>
    </citation>
    <scope>NUCLEOTIDE SEQUENCE</scope>
    <source>
        <strain evidence="9">S3N08</strain>
    </source>
</reference>
<dbReference type="CDD" id="cd06261">
    <property type="entry name" value="TM_PBP2"/>
    <property type="match status" value="1"/>
</dbReference>
<dbReference type="InterPro" id="IPR051393">
    <property type="entry name" value="ABC_transporter_permease"/>
</dbReference>
<keyword evidence="6 7" id="KW-0472">Membrane</keyword>
<evidence type="ECO:0000256" key="1">
    <source>
        <dbReference type="ARBA" id="ARBA00004651"/>
    </source>
</evidence>
<evidence type="ECO:0000256" key="7">
    <source>
        <dbReference type="RuleBase" id="RU363032"/>
    </source>
</evidence>
<gene>
    <name evidence="9" type="ORF">G9U52_22865</name>
</gene>
<dbReference type="Gene3D" id="1.10.3720.10">
    <property type="entry name" value="MetI-like"/>
    <property type="match status" value="1"/>
</dbReference>
<dbReference type="InterPro" id="IPR035906">
    <property type="entry name" value="MetI-like_sf"/>
</dbReference>
<evidence type="ECO:0000256" key="3">
    <source>
        <dbReference type="ARBA" id="ARBA00022475"/>
    </source>
</evidence>
<feature type="transmembrane region" description="Helical" evidence="7">
    <location>
        <begin position="47"/>
        <end position="76"/>
    </location>
</feature>
<dbReference type="PANTHER" id="PTHR30193:SF1">
    <property type="entry name" value="ABC TRANSPORTER PERMEASE PROTEIN YESP-RELATED"/>
    <property type="match status" value="1"/>
</dbReference>
<feature type="transmembrane region" description="Helical" evidence="7">
    <location>
        <begin position="300"/>
        <end position="319"/>
    </location>
</feature>
<evidence type="ECO:0000256" key="4">
    <source>
        <dbReference type="ARBA" id="ARBA00022692"/>
    </source>
</evidence>
<evidence type="ECO:0000256" key="5">
    <source>
        <dbReference type="ARBA" id="ARBA00022989"/>
    </source>
</evidence>
<feature type="transmembrane region" description="Helical" evidence="7">
    <location>
        <begin position="111"/>
        <end position="132"/>
    </location>
</feature>
<dbReference type="SUPFAM" id="SSF161098">
    <property type="entry name" value="MetI-like"/>
    <property type="match status" value="1"/>
</dbReference>
<dbReference type="PANTHER" id="PTHR30193">
    <property type="entry name" value="ABC TRANSPORTER PERMEASE PROTEIN"/>
    <property type="match status" value="1"/>
</dbReference>
<feature type="domain" description="ABC transmembrane type-1" evidence="8">
    <location>
        <begin position="107"/>
        <end position="318"/>
    </location>
</feature>
<comment type="caution">
    <text evidence="9">The sequence shown here is derived from an EMBL/GenBank/DDBJ whole genome shotgun (WGS) entry which is preliminary data.</text>
</comment>
<keyword evidence="10" id="KW-1185">Reference proteome</keyword>
<evidence type="ECO:0000313" key="9">
    <source>
        <dbReference type="EMBL" id="NHN32670.1"/>
    </source>
</evidence>
<dbReference type="EMBL" id="JAAOIW010000009">
    <property type="protein sequence ID" value="NHN32670.1"/>
    <property type="molecule type" value="Genomic_DNA"/>
</dbReference>
<feature type="transmembrane region" description="Helical" evidence="7">
    <location>
        <begin position="234"/>
        <end position="256"/>
    </location>
</feature>
<sequence>MSSLPNALVGAARNRIGGLFVLEYSATNSEVVQKVSKRSRRARSEAIAGYLFALPVILGVLLLTIGPMIASLFISFSNWQVFDELKWSGFKNYEKIFTRDLFFYKSIVVTLYYAFASVITTTIASIILGLMMNLDIKRIGIIRTILYMPTIVPAVASSFLWIWLFNPDFGLLNSILSVVGIPKLQWIFEESTAVPSLVFMHLWASGSGALIILAGLKDVPKHLYEAVEIDGGGWWHKLVYISIPIITPVIFFNLIMGFIGSLQAFTQAYVMTAGGPNNATLFFVYYIYKEAFVNNNFGYASALAWVLFCIIALLTALIFRSSKGWVFYGGK</sequence>
<evidence type="ECO:0000256" key="2">
    <source>
        <dbReference type="ARBA" id="ARBA00022448"/>
    </source>
</evidence>
<keyword evidence="4 7" id="KW-0812">Transmembrane</keyword>
<accession>A0ABX0JG59</accession>
<organism evidence="9 10">
    <name type="scientific">Paenibacillus agricola</name>
    <dbReference type="NCBI Taxonomy" id="2716264"/>
    <lineage>
        <taxon>Bacteria</taxon>
        <taxon>Bacillati</taxon>
        <taxon>Bacillota</taxon>
        <taxon>Bacilli</taxon>
        <taxon>Bacillales</taxon>
        <taxon>Paenibacillaceae</taxon>
        <taxon>Paenibacillus</taxon>
    </lineage>
</organism>
<dbReference type="InterPro" id="IPR000515">
    <property type="entry name" value="MetI-like"/>
</dbReference>
<protein>
    <submittedName>
        <fullName evidence="9">Sugar ABC transporter permease</fullName>
    </submittedName>
</protein>
<feature type="transmembrane region" description="Helical" evidence="7">
    <location>
        <begin position="195"/>
        <end position="214"/>
    </location>
</feature>
<keyword evidence="5 7" id="KW-1133">Transmembrane helix</keyword>
<evidence type="ECO:0000256" key="6">
    <source>
        <dbReference type="ARBA" id="ARBA00023136"/>
    </source>
</evidence>
<name>A0ABX0JG59_9BACL</name>
<dbReference type="Pfam" id="PF00528">
    <property type="entry name" value="BPD_transp_1"/>
    <property type="match status" value="1"/>
</dbReference>
<evidence type="ECO:0000259" key="8">
    <source>
        <dbReference type="PROSITE" id="PS50928"/>
    </source>
</evidence>
<evidence type="ECO:0000313" key="10">
    <source>
        <dbReference type="Proteomes" id="UP001165962"/>
    </source>
</evidence>
<keyword evidence="2 7" id="KW-0813">Transport</keyword>
<feature type="transmembrane region" description="Helical" evidence="7">
    <location>
        <begin position="268"/>
        <end position="288"/>
    </location>
</feature>
<proteinExistence type="inferred from homology"/>
<feature type="transmembrane region" description="Helical" evidence="7">
    <location>
        <begin position="144"/>
        <end position="164"/>
    </location>
</feature>
<keyword evidence="3" id="KW-1003">Cell membrane</keyword>